<dbReference type="Gene3D" id="3.40.50.720">
    <property type="entry name" value="NAD(P)-binding Rossmann-like Domain"/>
    <property type="match status" value="1"/>
</dbReference>
<dbReference type="GO" id="GO:0008831">
    <property type="term" value="F:dTDP-4-dehydrorhamnose reductase activity"/>
    <property type="evidence" value="ECO:0007669"/>
    <property type="project" value="UniProtKB-EC"/>
</dbReference>
<proteinExistence type="inferred from homology"/>
<dbReference type="InterPro" id="IPR029903">
    <property type="entry name" value="RmlD-like-bd"/>
</dbReference>
<dbReference type="InterPro" id="IPR005913">
    <property type="entry name" value="dTDP_dehydrorham_reduct"/>
</dbReference>
<dbReference type="GO" id="GO:0019305">
    <property type="term" value="P:dTDP-rhamnose biosynthetic process"/>
    <property type="evidence" value="ECO:0007669"/>
    <property type="project" value="UniProtKB-UniPathway"/>
</dbReference>
<dbReference type="AlphaFoldDB" id="A0A7X3FE06"/>
<dbReference type="PANTHER" id="PTHR10491">
    <property type="entry name" value="DTDP-4-DEHYDRORHAMNOSE REDUCTASE"/>
    <property type="match status" value="1"/>
</dbReference>
<sequence length="290" mass="31554">MKVLITGAGGQLGRDLIRVLAARHELHALTRGQLDVGDDTAVEAVVNRIRPDVIIHAAAYTNVDGAESEAEAAYRVNSAGTWHMAEAAARSGAKLVYVSTDYVFDGAKGAPYTEGDKPNPISVYGTSKLHGEKFVSMLCERHFIVRTSWLYGRSGSNFVTKIIEKARGASPMQMVGDVFGSPTYSYDLAELIGQLIETEHYGTYHGSNAGVCTRYQFASEIIEFLGIPDVRMEQVTAEAFPLPAARPQHSALADTEIHGIGVTPLRPWKEALHHFLQADWPAAQDAGDRQ</sequence>
<comment type="pathway">
    <text evidence="2">Carbohydrate biosynthesis; dTDP-L-rhamnose biosynthesis.</text>
</comment>
<dbReference type="CDD" id="cd05254">
    <property type="entry name" value="dTDP_HR_like_SDR_e"/>
    <property type="match status" value="1"/>
</dbReference>
<accession>A0A7X3FE06</accession>
<dbReference type="Proteomes" id="UP000490800">
    <property type="component" value="Unassembled WGS sequence"/>
</dbReference>
<feature type="domain" description="RmlD-like substrate binding" evidence="3">
    <location>
        <begin position="1"/>
        <end position="278"/>
    </location>
</feature>
<keyword evidence="2 4" id="KW-0560">Oxidoreductase</keyword>
<dbReference type="OrthoDB" id="9803892at2"/>
<organism evidence="4 5">
    <name type="scientific">Paenibacillus lutrae</name>
    <dbReference type="NCBI Taxonomy" id="2078573"/>
    <lineage>
        <taxon>Bacteria</taxon>
        <taxon>Bacillati</taxon>
        <taxon>Bacillota</taxon>
        <taxon>Bacilli</taxon>
        <taxon>Bacillales</taxon>
        <taxon>Paenibacillaceae</taxon>
        <taxon>Paenibacillus</taxon>
    </lineage>
</organism>
<comment type="caution">
    <text evidence="4">The sequence shown here is derived from an EMBL/GenBank/DDBJ whole genome shotgun (WGS) entry which is preliminary data.</text>
</comment>
<dbReference type="RefSeq" id="WP_157331778.1">
    <property type="nucleotide sequence ID" value="NZ_RHLK01000001.1"/>
</dbReference>
<evidence type="ECO:0000313" key="5">
    <source>
        <dbReference type="Proteomes" id="UP000490800"/>
    </source>
</evidence>
<evidence type="ECO:0000256" key="2">
    <source>
        <dbReference type="RuleBase" id="RU364082"/>
    </source>
</evidence>
<comment type="similarity">
    <text evidence="1 2">Belongs to the dTDP-4-dehydrorhamnose reductase family.</text>
</comment>
<evidence type="ECO:0000259" key="3">
    <source>
        <dbReference type="Pfam" id="PF04321"/>
    </source>
</evidence>
<name>A0A7X3FE06_9BACL</name>
<dbReference type="EC" id="1.1.1.133" evidence="2"/>
<dbReference type="PANTHER" id="PTHR10491:SF4">
    <property type="entry name" value="METHIONINE ADENOSYLTRANSFERASE 2 SUBUNIT BETA"/>
    <property type="match status" value="1"/>
</dbReference>
<keyword evidence="2" id="KW-0521">NADP</keyword>
<dbReference type="InterPro" id="IPR036291">
    <property type="entry name" value="NAD(P)-bd_dom_sf"/>
</dbReference>
<dbReference type="NCBIfam" id="TIGR01214">
    <property type="entry name" value="rmlD"/>
    <property type="match status" value="1"/>
</dbReference>
<evidence type="ECO:0000313" key="4">
    <source>
        <dbReference type="EMBL" id="MVO97975.1"/>
    </source>
</evidence>
<protein>
    <recommendedName>
        <fullName evidence="2">dTDP-4-dehydrorhamnose reductase</fullName>
        <ecNumber evidence="2">1.1.1.133</ecNumber>
    </recommendedName>
</protein>
<reference evidence="4 5" key="1">
    <citation type="journal article" date="2019" name="Microorganisms">
        <title>Paenibacillus lutrae sp. nov., A Chitinolytic Species Isolated from A River Otter in Castril Natural Park, Granada, Spain.</title>
        <authorList>
            <person name="Rodriguez M."/>
            <person name="Reina J.C."/>
            <person name="Bejar V."/>
            <person name="Llamas I."/>
        </authorList>
    </citation>
    <scope>NUCLEOTIDE SEQUENCE [LARGE SCALE GENOMIC DNA]</scope>
    <source>
        <strain evidence="4 5">N10</strain>
    </source>
</reference>
<dbReference type="EMBL" id="RHLK01000001">
    <property type="protein sequence ID" value="MVO97975.1"/>
    <property type="molecule type" value="Genomic_DNA"/>
</dbReference>
<dbReference type="Pfam" id="PF04321">
    <property type="entry name" value="RmlD_sub_bind"/>
    <property type="match status" value="1"/>
</dbReference>
<dbReference type="GO" id="GO:0005829">
    <property type="term" value="C:cytosol"/>
    <property type="evidence" value="ECO:0007669"/>
    <property type="project" value="TreeGrafter"/>
</dbReference>
<dbReference type="SUPFAM" id="SSF51735">
    <property type="entry name" value="NAD(P)-binding Rossmann-fold domains"/>
    <property type="match status" value="1"/>
</dbReference>
<dbReference type="Gene3D" id="3.90.25.10">
    <property type="entry name" value="UDP-galactose 4-epimerase, domain 1"/>
    <property type="match status" value="1"/>
</dbReference>
<dbReference type="FunFam" id="3.40.50.720:FF:000159">
    <property type="entry name" value="dTDP-4-dehydrorhamnose reductase"/>
    <property type="match status" value="1"/>
</dbReference>
<gene>
    <name evidence="4" type="primary">rfbD</name>
    <name evidence="4" type="ORF">EDM21_00180</name>
</gene>
<keyword evidence="5" id="KW-1185">Reference proteome</keyword>
<comment type="function">
    <text evidence="2">Catalyzes the reduction of dTDP-6-deoxy-L-lyxo-4-hexulose to yield dTDP-L-rhamnose.</text>
</comment>
<dbReference type="UniPathway" id="UPA00124"/>
<evidence type="ECO:0000256" key="1">
    <source>
        <dbReference type="ARBA" id="ARBA00010944"/>
    </source>
</evidence>